<dbReference type="PRINTS" id="PR01928">
    <property type="entry name" value="INTRLEUKN12B"/>
</dbReference>
<reference evidence="7" key="2">
    <citation type="submission" date="2025-09" db="UniProtKB">
        <authorList>
            <consortium name="Ensembl"/>
        </authorList>
    </citation>
    <scope>IDENTIFICATION</scope>
</reference>
<feature type="signal peptide" evidence="5">
    <location>
        <begin position="1"/>
        <end position="23"/>
    </location>
</feature>
<dbReference type="Pfam" id="PF10420">
    <property type="entry name" value="IL12p40_C"/>
    <property type="match status" value="1"/>
</dbReference>
<dbReference type="STRING" id="409849.ENSPMGP00000016066"/>
<keyword evidence="5" id="KW-0202">Cytokine</keyword>
<dbReference type="SUPFAM" id="SSF49265">
    <property type="entry name" value="Fibronectin type III"/>
    <property type="match status" value="1"/>
</dbReference>
<organism evidence="7 8">
    <name type="scientific">Periophthalmus magnuspinnatus</name>
    <dbReference type="NCBI Taxonomy" id="409849"/>
    <lineage>
        <taxon>Eukaryota</taxon>
        <taxon>Metazoa</taxon>
        <taxon>Chordata</taxon>
        <taxon>Craniata</taxon>
        <taxon>Vertebrata</taxon>
        <taxon>Euteleostomi</taxon>
        <taxon>Actinopterygii</taxon>
        <taxon>Neopterygii</taxon>
        <taxon>Teleostei</taxon>
        <taxon>Neoteleostei</taxon>
        <taxon>Acanthomorphata</taxon>
        <taxon>Gobiaria</taxon>
        <taxon>Gobiiformes</taxon>
        <taxon>Gobioidei</taxon>
        <taxon>Gobiidae</taxon>
        <taxon>Oxudercinae</taxon>
        <taxon>Periophthalmus</taxon>
    </lineage>
</organism>
<dbReference type="InterPro" id="IPR013783">
    <property type="entry name" value="Ig-like_fold"/>
</dbReference>
<gene>
    <name evidence="5" type="primary">IL12B</name>
</gene>
<keyword evidence="1 5" id="KW-0732">Signal</keyword>
<name>A0A3B4AHX2_9GOBI</name>
<protein>
    <recommendedName>
        <fullName evidence="5">Interleukin-12 subunit beta</fullName>
        <shortName evidence="5">IL-12B</shortName>
    </recommendedName>
    <alternativeName>
        <fullName evidence="5">Cytotoxic lymphocyte maturation factor 40 kDa subunit</fullName>
    </alternativeName>
    <alternativeName>
        <fullName evidence="5">IL-12 subunit p40</fullName>
    </alternativeName>
</protein>
<dbReference type="PANTHER" id="PTHR48485:SF3">
    <property type="entry name" value="INTERLEUKIN-12 SUBUNIT BETA"/>
    <property type="match status" value="1"/>
</dbReference>
<evidence type="ECO:0000256" key="4">
    <source>
        <dbReference type="ARBA" id="ARBA00023319"/>
    </source>
</evidence>
<proteinExistence type="inferred from homology"/>
<dbReference type="GO" id="GO:0005125">
    <property type="term" value="F:cytokine activity"/>
    <property type="evidence" value="ECO:0007669"/>
    <property type="project" value="UniProtKB-KW"/>
</dbReference>
<sequence>MFLSHKQVWINVLLIFALAAVHGLDHFPLNYVVAKEKATLTCETQEQRVTWRLNGKPLEDGDFGDVIHVNGPVVTVDEIDDPVLGEYTCWSAAEHKISSTFLLQELDGHSSETLESLKCEAKSYDCFFTCAWRDSGYDSARLYLGRDCESCPWVNGNVMKDGSFQFDLFHSLSPYAEETTMMELTVEALHNFSILKRTKRFYLRDIIKPDSPRIAGYLPVQQELNVTIEPPSTWSSPHSFFSLENEIEYVLKDNGEIRKSPSALIPRKISKFRVRCRDSYALSAWSHWTPWKNSSVLISMLIHSYLNNPVLHLKLRKCLFPLFLLTFTYLNLQTLKENLTPDM</sequence>
<keyword evidence="4 5" id="KW-0393">Immunoglobulin domain</keyword>
<dbReference type="InterPro" id="IPR015528">
    <property type="entry name" value="IL-12_beta"/>
</dbReference>
<comment type="similarity">
    <text evidence="5">Belongs to the IL-12B family.</text>
</comment>
<keyword evidence="2" id="KW-1015">Disulfide bond</keyword>
<evidence type="ECO:0000313" key="7">
    <source>
        <dbReference type="Ensembl" id="ENSPMGP00000016066.1"/>
    </source>
</evidence>
<dbReference type="Proteomes" id="UP000261520">
    <property type="component" value="Unplaced"/>
</dbReference>
<dbReference type="GO" id="GO:0005615">
    <property type="term" value="C:extracellular space"/>
    <property type="evidence" value="ECO:0007669"/>
    <property type="project" value="UniProtKB-KW"/>
</dbReference>
<evidence type="ECO:0000256" key="5">
    <source>
        <dbReference type="RuleBase" id="RU281113"/>
    </source>
</evidence>
<dbReference type="InterPro" id="IPR036179">
    <property type="entry name" value="Ig-like_dom_sf"/>
</dbReference>
<dbReference type="InterPro" id="IPR036116">
    <property type="entry name" value="FN3_sf"/>
</dbReference>
<comment type="subcellular location">
    <subcellularLocation>
        <location evidence="5">Secreted</location>
    </subcellularLocation>
</comment>
<dbReference type="InterPro" id="IPR019482">
    <property type="entry name" value="IL-12_beta_cen-dom"/>
</dbReference>
<feature type="chain" id="PRO_5017100414" description="Interleukin-12 subunit beta" evidence="5">
    <location>
        <begin position="24"/>
        <end position="343"/>
    </location>
</feature>
<evidence type="ECO:0000313" key="8">
    <source>
        <dbReference type="Proteomes" id="UP000261520"/>
    </source>
</evidence>
<dbReference type="PANTHER" id="PTHR48485">
    <property type="entry name" value="INTERLEUKIN-12 SUBUNIT BETA-RELATED"/>
    <property type="match status" value="1"/>
</dbReference>
<dbReference type="SUPFAM" id="SSF48726">
    <property type="entry name" value="Immunoglobulin"/>
    <property type="match status" value="1"/>
</dbReference>
<evidence type="ECO:0000256" key="1">
    <source>
        <dbReference type="ARBA" id="ARBA00022729"/>
    </source>
</evidence>
<dbReference type="AlphaFoldDB" id="A0A3B4AHX2"/>
<reference evidence="7" key="1">
    <citation type="submission" date="2025-08" db="UniProtKB">
        <authorList>
            <consortium name="Ensembl"/>
        </authorList>
    </citation>
    <scope>IDENTIFICATION</scope>
</reference>
<dbReference type="Ensembl" id="ENSPMGT00000017139.1">
    <property type="protein sequence ID" value="ENSPMGP00000016066.1"/>
    <property type="gene ID" value="ENSPMGG00000013069.1"/>
</dbReference>
<keyword evidence="3 5" id="KW-0325">Glycoprotein</keyword>
<keyword evidence="8" id="KW-1185">Reference proteome</keyword>
<accession>A0A3B4AHX2</accession>
<dbReference type="InterPro" id="IPR050676">
    <property type="entry name" value="IL-12"/>
</dbReference>
<evidence type="ECO:0000259" key="6">
    <source>
        <dbReference type="Pfam" id="PF10420"/>
    </source>
</evidence>
<comment type="subunit">
    <text evidence="5">Heterodimer with IL12A; disulfide-linked. The heterodimer is known as interleukin IL-12.</text>
</comment>
<evidence type="ECO:0000256" key="2">
    <source>
        <dbReference type="ARBA" id="ARBA00023157"/>
    </source>
</evidence>
<evidence type="ECO:0000256" key="3">
    <source>
        <dbReference type="ARBA" id="ARBA00023180"/>
    </source>
</evidence>
<feature type="domain" description="Interleukin-12 beta central" evidence="6">
    <location>
        <begin position="117"/>
        <end position="190"/>
    </location>
</feature>
<keyword evidence="5" id="KW-0964">Secreted</keyword>
<dbReference type="GO" id="GO:0004896">
    <property type="term" value="F:cytokine receptor activity"/>
    <property type="evidence" value="ECO:0007669"/>
    <property type="project" value="UniProtKB-UniRule"/>
</dbReference>
<dbReference type="Gene3D" id="2.60.40.10">
    <property type="entry name" value="Immunoglobulins"/>
    <property type="match status" value="3"/>
</dbReference>